<keyword evidence="3" id="KW-1185">Reference proteome</keyword>
<dbReference type="EMBL" id="FNDU01000007">
    <property type="protein sequence ID" value="SDI38651.1"/>
    <property type="molecule type" value="Genomic_DNA"/>
</dbReference>
<dbReference type="RefSeq" id="WP_091585481.1">
    <property type="nucleotide sequence ID" value="NZ_FNDU01000007.1"/>
</dbReference>
<dbReference type="Proteomes" id="UP000199017">
    <property type="component" value="Unassembled WGS sequence"/>
</dbReference>
<keyword evidence="1" id="KW-0812">Transmembrane</keyword>
<dbReference type="Pfam" id="PF10710">
    <property type="entry name" value="DUF2512"/>
    <property type="match status" value="1"/>
</dbReference>
<keyword evidence="1" id="KW-0472">Membrane</keyword>
<dbReference type="OrthoDB" id="1926204at2"/>
<organism evidence="2 3">
    <name type="scientific">Alteribacillus bidgolensis</name>
    <dbReference type="NCBI Taxonomy" id="930129"/>
    <lineage>
        <taxon>Bacteria</taxon>
        <taxon>Bacillati</taxon>
        <taxon>Bacillota</taxon>
        <taxon>Bacilli</taxon>
        <taxon>Bacillales</taxon>
        <taxon>Bacillaceae</taxon>
        <taxon>Alteribacillus</taxon>
    </lineage>
</organism>
<evidence type="ECO:0000313" key="2">
    <source>
        <dbReference type="EMBL" id="SDI38651.1"/>
    </source>
</evidence>
<gene>
    <name evidence="2" type="ORF">SAMN05216352_10774</name>
</gene>
<dbReference type="InterPro" id="IPR019649">
    <property type="entry name" value="DUF2512"/>
</dbReference>
<evidence type="ECO:0008006" key="4">
    <source>
        <dbReference type="Google" id="ProtNLM"/>
    </source>
</evidence>
<dbReference type="AlphaFoldDB" id="A0A1G8K5F1"/>
<reference evidence="2 3" key="1">
    <citation type="submission" date="2016-10" db="EMBL/GenBank/DDBJ databases">
        <authorList>
            <person name="de Groot N.N."/>
        </authorList>
    </citation>
    <scope>NUCLEOTIDE SEQUENCE [LARGE SCALE GENOMIC DNA]</scope>
    <source>
        <strain evidence="3">P4B,CCM 7963,CECT 7998,DSM 25260,IBRC-M 10614,KCTC 13821</strain>
    </source>
</reference>
<sequence length="118" mass="13124">MLGLIVKLFVCPITVAIAAFIFPNVNYANLWQPIVVGLILAVSAHMMELFILKKGTFWFSTVLDFIAATILVYVVSLFFATATVTFFGALLTSLLLSITELVQHNWLIKSERTQKSPT</sequence>
<accession>A0A1G8K5F1</accession>
<evidence type="ECO:0000256" key="1">
    <source>
        <dbReference type="SAM" id="Phobius"/>
    </source>
</evidence>
<protein>
    <recommendedName>
        <fullName evidence="4">4 TMS phage holin, superfamily IV</fullName>
    </recommendedName>
</protein>
<proteinExistence type="predicted"/>
<feature type="transmembrane region" description="Helical" evidence="1">
    <location>
        <begin position="57"/>
        <end position="80"/>
    </location>
</feature>
<feature type="transmembrane region" description="Helical" evidence="1">
    <location>
        <begin position="34"/>
        <end position="52"/>
    </location>
</feature>
<evidence type="ECO:0000313" key="3">
    <source>
        <dbReference type="Proteomes" id="UP000199017"/>
    </source>
</evidence>
<name>A0A1G8K5F1_9BACI</name>
<keyword evidence="1" id="KW-1133">Transmembrane helix</keyword>